<dbReference type="KEGG" id="rrz:CS378_09150"/>
<dbReference type="OrthoDB" id="9804685at2"/>
<accession>A0A098BHU2</accession>
<protein>
    <submittedName>
        <fullName evidence="1">Uncharacterized protein</fullName>
    </submittedName>
</protein>
<reference evidence="1 2" key="1">
    <citation type="journal article" date="2014" name="Genome Announc.">
        <title>Draft Genome Sequence of Propane- and Butane-Oxidizing Actinobacterium Rhodococcus ruber IEGM 231.</title>
        <authorList>
            <person name="Ivshina I.B."/>
            <person name="Kuyukina M.S."/>
            <person name="Krivoruchko A.V."/>
            <person name="Barbe V."/>
            <person name="Fischer C."/>
        </authorList>
    </citation>
    <scope>NUCLEOTIDE SEQUENCE [LARGE SCALE GENOMIC DNA]</scope>
</reference>
<sequence>MNESGRLPEAPLRGRLVDARLHLLDRLVVDVDGRPVTTVDDVDLAGVEVGTDVDPAAPAPTVRAILSGNALPTRIFGGRPPDSRLDTIDWSDVARLGTTVELRVTGDRLDHLWVERWVRDRIVARIPGGRRAPQ</sequence>
<dbReference type="RefSeq" id="WP_017681240.1">
    <property type="nucleotide sequence ID" value="NZ_CP023714.1"/>
</dbReference>
<dbReference type="eggNOG" id="ENOG5033YQT">
    <property type="taxonomic scope" value="Bacteria"/>
</dbReference>
<evidence type="ECO:0000313" key="2">
    <source>
        <dbReference type="Proteomes" id="UP000042997"/>
    </source>
</evidence>
<proteinExistence type="predicted"/>
<dbReference type="GeneID" id="66837196"/>
<name>A0A098BHU2_9NOCA</name>
<evidence type="ECO:0000313" key="1">
    <source>
        <dbReference type="EMBL" id="CDZ87787.1"/>
    </source>
</evidence>
<dbReference type="Proteomes" id="UP000042997">
    <property type="component" value="Unassembled WGS sequence"/>
</dbReference>
<dbReference type="EMBL" id="CCSD01000045">
    <property type="protein sequence ID" value="CDZ87787.1"/>
    <property type="molecule type" value="Genomic_DNA"/>
</dbReference>
<gene>
    <name evidence="1" type="ORF">RHRU231_350004</name>
</gene>
<organism evidence="1 2">
    <name type="scientific">Rhodococcus ruber</name>
    <dbReference type="NCBI Taxonomy" id="1830"/>
    <lineage>
        <taxon>Bacteria</taxon>
        <taxon>Bacillati</taxon>
        <taxon>Actinomycetota</taxon>
        <taxon>Actinomycetes</taxon>
        <taxon>Mycobacteriales</taxon>
        <taxon>Nocardiaceae</taxon>
        <taxon>Rhodococcus</taxon>
    </lineage>
</organism>
<dbReference type="AlphaFoldDB" id="A0A098BHU2"/>